<reference evidence="2 4" key="2">
    <citation type="submission" date="2018-03" db="EMBL/GenBank/DDBJ databases">
        <title>Diversity of bacteria associated with corn roots inoculated with woodland soils in Canada, and Description of Pseudomonas aylmerense sp. nov.</title>
        <authorList>
            <person name="Tambong J.T."/>
            <person name="Xu R."/>
            <person name="Tchagang C."/>
        </authorList>
    </citation>
    <scope>NUCLEOTIDE SEQUENCE [LARGE SCALE GENOMIC DNA]</scope>
    <source>
        <strain evidence="2 4">S1E44</strain>
    </source>
</reference>
<dbReference type="EMBL" id="PYWW01000044">
    <property type="protein sequence ID" value="PTC27033.1"/>
    <property type="molecule type" value="Genomic_DNA"/>
</dbReference>
<dbReference type="Proteomes" id="UP000240571">
    <property type="component" value="Unassembled WGS sequence"/>
</dbReference>
<proteinExistence type="predicted"/>
<dbReference type="AlphaFoldDB" id="A0A2T4FUC7"/>
<evidence type="ECO:0000313" key="3">
    <source>
        <dbReference type="Proteomes" id="UP000095081"/>
    </source>
</evidence>
<gene>
    <name evidence="1" type="ORF">BBG20_10670</name>
    <name evidence="2" type="ORF">C9382_17630</name>
</gene>
<keyword evidence="3" id="KW-1185">Reference proteome</keyword>
<comment type="caution">
    <text evidence="2">The sequence shown here is derived from an EMBL/GenBank/DDBJ whole genome shotgun (WGS) entry which is preliminary data.</text>
</comment>
<protein>
    <submittedName>
        <fullName evidence="2">Uncharacterized protein</fullName>
    </submittedName>
</protein>
<reference evidence="1 3" key="1">
    <citation type="submission" date="2016-06" db="EMBL/GenBank/DDBJ databases">
        <title>Draft genome sequence of Pseudomonas sp. S1E40, a novel strain antagonistic activity to fungal plant pathogen.</title>
        <authorList>
            <person name="Tambong J.T."/>
            <person name="Tchagang C."/>
            <person name="Xu R."/>
        </authorList>
    </citation>
    <scope>NUCLEOTIDE SEQUENCE [LARGE SCALE GENOMIC DNA]</scope>
    <source>
        <strain evidence="1 3">S1E40</strain>
    </source>
</reference>
<evidence type="ECO:0000313" key="2">
    <source>
        <dbReference type="EMBL" id="PTC27033.1"/>
    </source>
</evidence>
<accession>A0A2T4FUC7</accession>
<dbReference type="EMBL" id="MAUE01000012">
    <property type="protein sequence ID" value="OCW28933.1"/>
    <property type="molecule type" value="Genomic_DNA"/>
</dbReference>
<evidence type="ECO:0000313" key="4">
    <source>
        <dbReference type="Proteomes" id="UP000240571"/>
    </source>
</evidence>
<name>A0A2T4FUC7_9PSED</name>
<evidence type="ECO:0000313" key="1">
    <source>
        <dbReference type="EMBL" id="OCW28933.1"/>
    </source>
</evidence>
<dbReference type="Proteomes" id="UP000095081">
    <property type="component" value="Unassembled WGS sequence"/>
</dbReference>
<sequence length="87" mass="9445">MANRVGSAQNERHVAYGWSWGEQAGTSGHRESPLLLLTAGLLPAVGAILDGEAFSQLSLGKQLMEGRYTVVRFTQRQCGSWQASCHI</sequence>
<organism evidence="2 4">
    <name type="scientific">Pseudomonas aylmerensis</name>
    <dbReference type="NCBI Taxonomy" id="1869229"/>
    <lineage>
        <taxon>Bacteria</taxon>
        <taxon>Pseudomonadati</taxon>
        <taxon>Pseudomonadota</taxon>
        <taxon>Gammaproteobacteria</taxon>
        <taxon>Pseudomonadales</taxon>
        <taxon>Pseudomonadaceae</taxon>
        <taxon>Pseudomonas</taxon>
    </lineage>
</organism>